<dbReference type="Gene3D" id="1.10.150.130">
    <property type="match status" value="1"/>
</dbReference>
<dbReference type="PANTHER" id="PTHR35617">
    <property type="entry name" value="PHAGE_INTEGRASE DOMAIN-CONTAINING PROTEIN"/>
    <property type="match status" value="1"/>
</dbReference>
<dbReference type="AlphaFoldDB" id="A0A9P6XX00"/>
<dbReference type="InterPro" id="IPR011010">
    <property type="entry name" value="DNA_brk_join_enz"/>
</dbReference>
<keyword evidence="1" id="KW-0238">DNA-binding</keyword>
<sequence>MANNPNSIPTDSTTMGPVLDRPLCRQDNQVVTKLRVLASGSGRYPYGCLHSTMDELDEAFRKSPMESDISGSEQDTSREASSSGNGGTVLADTSNSSNNMSQNTSPSTTQELDAIRVAIIRNKLESQHLNENAVSDLLRQRLAPTATNKGYCKNQLRFLEWAQQHKVSFTAFSGVDMVNFLADIRQSHGLQVATLKTMRAAVAHLHDNTNSISTNPLVNSYLDSLSKQAAPVAIHRPTVDMFPALVYARTIPSRSTTPLQVLQQKLTFLLAMSAFLRPSDLARIPFASCGISTSGCLLFQVVAPKETRKKRRIIKPFTVHPHASDNELCPVQCFKALRDHPAMRSRREDFLLFVKSNNIHPPLSSSTISSWLHRGFISLCTSESGVSLRSLASSRALDLGVSRDDIVTLGNWASSDTFTQHYQRNHMANVDVDFTSVVLSGVEDDDFFDAQDSFSGSAQ</sequence>
<gene>
    <name evidence="4" type="ORF">G6F51_012118</name>
</gene>
<dbReference type="GO" id="GO:0006310">
    <property type="term" value="P:DNA recombination"/>
    <property type="evidence" value="ECO:0007669"/>
    <property type="project" value="UniProtKB-KW"/>
</dbReference>
<evidence type="ECO:0000256" key="1">
    <source>
        <dbReference type="ARBA" id="ARBA00023125"/>
    </source>
</evidence>
<feature type="compositionally biased region" description="Low complexity" evidence="3">
    <location>
        <begin position="93"/>
        <end position="109"/>
    </location>
</feature>
<dbReference type="PANTHER" id="PTHR35617:SF3">
    <property type="entry name" value="CORE-BINDING (CB) DOMAIN-CONTAINING PROTEIN"/>
    <property type="match status" value="1"/>
</dbReference>
<evidence type="ECO:0008006" key="6">
    <source>
        <dbReference type="Google" id="ProtNLM"/>
    </source>
</evidence>
<protein>
    <recommendedName>
        <fullName evidence="6">Tyr recombinase domain-containing protein</fullName>
    </recommendedName>
</protein>
<dbReference type="Proteomes" id="UP000717996">
    <property type="component" value="Unassembled WGS sequence"/>
</dbReference>
<feature type="region of interest" description="Disordered" evidence="3">
    <location>
        <begin position="1"/>
        <end position="21"/>
    </location>
</feature>
<dbReference type="InterPro" id="IPR010998">
    <property type="entry name" value="Integrase_recombinase_N"/>
</dbReference>
<dbReference type="Gene3D" id="1.10.443.10">
    <property type="entry name" value="Intergrase catalytic core"/>
    <property type="match status" value="1"/>
</dbReference>
<reference evidence="4" key="1">
    <citation type="journal article" date="2020" name="Microb. Genom.">
        <title>Genetic diversity of clinical and environmental Mucorales isolates obtained from an investigation of mucormycosis cases among solid organ transplant recipients.</title>
        <authorList>
            <person name="Nguyen M.H."/>
            <person name="Kaul D."/>
            <person name="Muto C."/>
            <person name="Cheng S.J."/>
            <person name="Richter R.A."/>
            <person name="Bruno V.M."/>
            <person name="Liu G."/>
            <person name="Beyhan S."/>
            <person name="Sundermann A.J."/>
            <person name="Mounaud S."/>
            <person name="Pasculle A.W."/>
            <person name="Nierman W.C."/>
            <person name="Driscoll E."/>
            <person name="Cumbie R."/>
            <person name="Clancy C.J."/>
            <person name="Dupont C.L."/>
        </authorList>
    </citation>
    <scope>NUCLEOTIDE SEQUENCE</scope>
    <source>
        <strain evidence="4">GL16</strain>
    </source>
</reference>
<keyword evidence="2" id="KW-0233">DNA recombination</keyword>
<accession>A0A9P6XX00</accession>
<dbReference type="GO" id="GO:0003677">
    <property type="term" value="F:DNA binding"/>
    <property type="evidence" value="ECO:0007669"/>
    <property type="project" value="UniProtKB-KW"/>
</dbReference>
<evidence type="ECO:0000313" key="5">
    <source>
        <dbReference type="Proteomes" id="UP000717996"/>
    </source>
</evidence>
<feature type="region of interest" description="Disordered" evidence="3">
    <location>
        <begin position="64"/>
        <end position="109"/>
    </location>
</feature>
<dbReference type="InterPro" id="IPR013762">
    <property type="entry name" value="Integrase-like_cat_sf"/>
</dbReference>
<organism evidence="4 5">
    <name type="scientific">Rhizopus oryzae</name>
    <name type="common">Mucormycosis agent</name>
    <name type="synonym">Rhizopus arrhizus var. delemar</name>
    <dbReference type="NCBI Taxonomy" id="64495"/>
    <lineage>
        <taxon>Eukaryota</taxon>
        <taxon>Fungi</taxon>
        <taxon>Fungi incertae sedis</taxon>
        <taxon>Mucoromycota</taxon>
        <taxon>Mucoromycotina</taxon>
        <taxon>Mucoromycetes</taxon>
        <taxon>Mucorales</taxon>
        <taxon>Mucorineae</taxon>
        <taxon>Rhizopodaceae</taxon>
        <taxon>Rhizopus</taxon>
    </lineage>
</organism>
<feature type="compositionally biased region" description="Polar residues" evidence="3">
    <location>
        <begin position="69"/>
        <end position="83"/>
    </location>
</feature>
<feature type="compositionally biased region" description="Polar residues" evidence="3">
    <location>
        <begin position="1"/>
        <end position="15"/>
    </location>
</feature>
<dbReference type="SUPFAM" id="SSF56349">
    <property type="entry name" value="DNA breaking-rejoining enzymes"/>
    <property type="match status" value="1"/>
</dbReference>
<comment type="caution">
    <text evidence="4">The sequence shown here is derived from an EMBL/GenBank/DDBJ whole genome shotgun (WGS) entry which is preliminary data.</text>
</comment>
<evidence type="ECO:0000256" key="3">
    <source>
        <dbReference type="SAM" id="MobiDB-lite"/>
    </source>
</evidence>
<dbReference type="GO" id="GO:0015074">
    <property type="term" value="P:DNA integration"/>
    <property type="evidence" value="ECO:0007669"/>
    <property type="project" value="InterPro"/>
</dbReference>
<evidence type="ECO:0000313" key="4">
    <source>
        <dbReference type="EMBL" id="KAG1534397.1"/>
    </source>
</evidence>
<dbReference type="SUPFAM" id="SSF47823">
    <property type="entry name" value="lambda integrase-like, N-terminal domain"/>
    <property type="match status" value="1"/>
</dbReference>
<evidence type="ECO:0000256" key="2">
    <source>
        <dbReference type="ARBA" id="ARBA00023172"/>
    </source>
</evidence>
<dbReference type="EMBL" id="JAANIT010003294">
    <property type="protein sequence ID" value="KAG1534397.1"/>
    <property type="molecule type" value="Genomic_DNA"/>
</dbReference>
<name>A0A9P6XX00_RHIOR</name>
<proteinExistence type="predicted"/>